<evidence type="ECO:0000256" key="8">
    <source>
        <dbReference type="ARBA" id="ARBA00023136"/>
    </source>
</evidence>
<keyword evidence="6 9" id="KW-1133">Transmembrane helix</keyword>
<dbReference type="InterPro" id="IPR035906">
    <property type="entry name" value="MetI-like_sf"/>
</dbReference>
<evidence type="ECO:0000256" key="7">
    <source>
        <dbReference type="ARBA" id="ARBA00023112"/>
    </source>
</evidence>
<comment type="caution">
    <text evidence="10">The sequence shown here is derived from an EMBL/GenBank/DDBJ whole genome shotgun (WGS) entry which is preliminary data.</text>
</comment>
<evidence type="ECO:0000256" key="6">
    <source>
        <dbReference type="ARBA" id="ARBA00022989"/>
    </source>
</evidence>
<organism evidence="10 11">
    <name type="scientific">Staphylococcus hyicus</name>
    <dbReference type="NCBI Taxonomy" id="1284"/>
    <lineage>
        <taxon>Bacteria</taxon>
        <taxon>Bacillati</taxon>
        <taxon>Bacillota</taxon>
        <taxon>Bacilli</taxon>
        <taxon>Bacillales</taxon>
        <taxon>Staphylococcaceae</taxon>
        <taxon>Staphylococcus</taxon>
    </lineage>
</organism>
<evidence type="ECO:0000256" key="2">
    <source>
        <dbReference type="ARBA" id="ARBA00022448"/>
    </source>
</evidence>
<keyword evidence="3" id="KW-1003">Cell membrane</keyword>
<dbReference type="Proteomes" id="UP000285625">
    <property type="component" value="Unassembled WGS sequence"/>
</dbReference>
<dbReference type="InterPro" id="IPR025966">
    <property type="entry name" value="OppC_N"/>
</dbReference>
<name>A0A0A8HNM5_STAHY</name>
<dbReference type="GO" id="GO:0015675">
    <property type="term" value="P:nickel cation transport"/>
    <property type="evidence" value="ECO:0007669"/>
    <property type="project" value="UniProtKB-KW"/>
</dbReference>
<comment type="subcellular location">
    <subcellularLocation>
        <location evidence="1 9">Cell membrane</location>
        <topology evidence="1 9">Multi-pass membrane protein</topology>
    </subcellularLocation>
</comment>
<keyword evidence="2 9" id="KW-0813">Transport</keyword>
<dbReference type="SUPFAM" id="SSF161098">
    <property type="entry name" value="MetI-like"/>
    <property type="match status" value="1"/>
</dbReference>
<dbReference type="RefSeq" id="WP_039644167.1">
    <property type="nucleotide sequence ID" value="NZ_CP008747.1"/>
</dbReference>
<evidence type="ECO:0000313" key="11">
    <source>
        <dbReference type="Proteomes" id="UP000285625"/>
    </source>
</evidence>
<dbReference type="PANTHER" id="PTHR43386">
    <property type="entry name" value="OLIGOPEPTIDE TRANSPORT SYSTEM PERMEASE PROTEIN APPC"/>
    <property type="match status" value="1"/>
</dbReference>
<keyword evidence="7" id="KW-0406">Ion transport</keyword>
<dbReference type="Pfam" id="PF12911">
    <property type="entry name" value="OppC_N"/>
    <property type="match status" value="1"/>
</dbReference>
<sequence>MAEKVKVKNRSPLAIARQKFVKNKPAMAASIILMLIFVISLIAPLIAPFDPNLQNLVVIKGDMSAQHLLGTDSGGRDILSRLLYSGRVSLLFGLVTTIGLMIIGVLIGMISGYYGGWVDTILMRFTEFVMLFPFIPFAVVLNATFSGKIENQYGSAFVLAAVLIALSWVGVARIVRGKVMQEKENEYFLAAQSIGTPVIKILFKHLLPNILSVIIVQATLLFAVQIVAEAGLSFLGFGIDKTVPTWGNMLSDAQEGDILRGKPWIWMPPALAITTTILCINFIGEGLKDALNPKSRR</sequence>
<reference evidence="10 11" key="1">
    <citation type="journal article" date="2016" name="Front. Microbiol.">
        <title>Comprehensive Phylogenetic Analysis of Bovine Non-aureus Staphylococci Species Based on Whole-Genome Sequencing.</title>
        <authorList>
            <person name="Naushad S."/>
            <person name="Barkema H.W."/>
            <person name="Luby C."/>
            <person name="Condas L.A."/>
            <person name="Nobrega D.B."/>
            <person name="Carson D.A."/>
            <person name="De Buck J."/>
        </authorList>
    </citation>
    <scope>NUCLEOTIDE SEQUENCE [LARGE SCALE GENOMIC DNA]</scope>
    <source>
        <strain evidence="10 11">SNUC 5959</strain>
    </source>
</reference>
<dbReference type="STRING" id="1284.SHYC_02375"/>
<evidence type="ECO:0000313" key="10">
    <source>
        <dbReference type="EMBL" id="RIO47729.1"/>
    </source>
</evidence>
<feature type="transmembrane region" description="Helical" evidence="9">
    <location>
        <begin position="26"/>
        <end position="47"/>
    </location>
</feature>
<comment type="similarity">
    <text evidence="9">Belongs to the binding-protein-dependent transport system permease family.</text>
</comment>
<dbReference type="GeneID" id="41072312"/>
<feature type="transmembrane region" description="Helical" evidence="9">
    <location>
        <begin position="128"/>
        <end position="147"/>
    </location>
</feature>
<gene>
    <name evidence="10" type="ORF">BUZ57_00200</name>
</gene>
<feature type="transmembrane region" description="Helical" evidence="9">
    <location>
        <begin position="153"/>
        <end position="175"/>
    </location>
</feature>
<proteinExistence type="inferred from homology"/>
<evidence type="ECO:0000256" key="5">
    <source>
        <dbReference type="ARBA" id="ARBA00022692"/>
    </source>
</evidence>
<evidence type="ECO:0000256" key="4">
    <source>
        <dbReference type="ARBA" id="ARBA00022596"/>
    </source>
</evidence>
<keyword evidence="5 9" id="KW-0812">Transmembrane</keyword>
<evidence type="ECO:0000256" key="9">
    <source>
        <dbReference type="RuleBase" id="RU363032"/>
    </source>
</evidence>
<keyword evidence="8 9" id="KW-0472">Membrane</keyword>
<dbReference type="NCBIfam" id="NF045476">
    <property type="entry name" value="Opp4C"/>
    <property type="match status" value="1"/>
</dbReference>
<dbReference type="PANTHER" id="PTHR43386:SF1">
    <property type="entry name" value="D,D-DIPEPTIDE TRANSPORT SYSTEM PERMEASE PROTEIN DDPC-RELATED"/>
    <property type="match status" value="1"/>
</dbReference>
<dbReference type="AlphaFoldDB" id="A0A0A8HNM5"/>
<keyword evidence="7" id="KW-0921">Nickel transport</keyword>
<evidence type="ECO:0000256" key="3">
    <source>
        <dbReference type="ARBA" id="ARBA00022475"/>
    </source>
</evidence>
<feature type="transmembrane region" description="Helical" evidence="9">
    <location>
        <begin position="206"/>
        <end position="228"/>
    </location>
</feature>
<dbReference type="KEGG" id="shu:SHYC_02375"/>
<dbReference type="Gene3D" id="1.10.3720.10">
    <property type="entry name" value="MetI-like"/>
    <property type="match status" value="1"/>
</dbReference>
<dbReference type="GO" id="GO:0055085">
    <property type="term" value="P:transmembrane transport"/>
    <property type="evidence" value="ECO:0007669"/>
    <property type="project" value="InterPro"/>
</dbReference>
<dbReference type="CDD" id="cd06261">
    <property type="entry name" value="TM_PBP2"/>
    <property type="match status" value="1"/>
</dbReference>
<feature type="transmembrane region" description="Helical" evidence="9">
    <location>
        <begin position="264"/>
        <end position="287"/>
    </location>
</feature>
<dbReference type="InterPro" id="IPR053523">
    <property type="entry name" value="Oligopeptide_permease_AppC"/>
</dbReference>
<keyword evidence="4" id="KW-0533">Nickel</keyword>
<dbReference type="InterPro" id="IPR000515">
    <property type="entry name" value="MetI-like"/>
</dbReference>
<evidence type="ECO:0000256" key="1">
    <source>
        <dbReference type="ARBA" id="ARBA00004651"/>
    </source>
</evidence>
<dbReference type="Pfam" id="PF00528">
    <property type="entry name" value="BPD_transp_1"/>
    <property type="match status" value="1"/>
</dbReference>
<dbReference type="PROSITE" id="PS50928">
    <property type="entry name" value="ABC_TM1"/>
    <property type="match status" value="1"/>
</dbReference>
<dbReference type="GO" id="GO:0005886">
    <property type="term" value="C:plasma membrane"/>
    <property type="evidence" value="ECO:0007669"/>
    <property type="project" value="UniProtKB-SubCell"/>
</dbReference>
<dbReference type="InterPro" id="IPR050366">
    <property type="entry name" value="BP-dependent_transpt_permease"/>
</dbReference>
<protein>
    <submittedName>
        <fullName evidence="10">ABC transporter permease</fullName>
    </submittedName>
</protein>
<accession>A0A0A8HNM5</accession>
<feature type="transmembrane region" description="Helical" evidence="9">
    <location>
        <begin position="90"/>
        <end position="116"/>
    </location>
</feature>
<dbReference type="HOGENOM" id="CLU_028518_1_0_9"/>
<dbReference type="EMBL" id="QXVO01000001">
    <property type="protein sequence ID" value="RIO47729.1"/>
    <property type="molecule type" value="Genomic_DNA"/>
</dbReference>